<feature type="chain" id="PRO_5027063667" evidence="1">
    <location>
        <begin position="28"/>
        <end position="300"/>
    </location>
</feature>
<feature type="domain" description="Peptidase S11 D-alanyl-D-alanine carboxypeptidase A N-terminal" evidence="2">
    <location>
        <begin position="33"/>
        <end position="276"/>
    </location>
</feature>
<sequence>MKRCLLILLCLSGLSGVIVSPATPVHADAMPVSKLALDAKTGHVYQEENASTVRPIASISKLFTVYFALQKIHQGKLKLTDTVTAPENIASLSQDSRLANVPLQAGKKYSVRDLLYTSLIHSANSSVLLLAQKMFGSQEKAVKQINHQAHVWHLKHYQLVNVTGLNNDLIGDLRVNGTPEDAENKMSAKDVATVARQTLSHYGDQLLSIASEPRVNFNLLGSFPTENRMLPTQPDHFDDTPVDGLKTGSSEGAGNCFVGTAKKHHHRVITVVLGADYANKDQVFQITHQLFTTSFQKIVQ</sequence>
<dbReference type="PANTHER" id="PTHR21581">
    <property type="entry name" value="D-ALANYL-D-ALANINE CARBOXYPEPTIDASE"/>
    <property type="match status" value="1"/>
</dbReference>
<evidence type="ECO:0000256" key="1">
    <source>
        <dbReference type="SAM" id="SignalP"/>
    </source>
</evidence>
<accession>A0A6N9I3H2</accession>
<name>A0A6N9I3H2_9LACO</name>
<reference evidence="3 4" key="1">
    <citation type="journal article" date="2019" name="Appl. Environ. Microbiol.">
        <title>Genetic determinants of hydroxycinnamic acid metabolism in heterofermentative lactobacilli.</title>
        <authorList>
            <person name="Gaur G."/>
            <person name="Oh J.H."/>
            <person name="Filannino P."/>
            <person name="Gobbetti M."/>
            <person name="van Pijkeren J.P."/>
            <person name="Ganzle M.G."/>
        </authorList>
    </citation>
    <scope>NUCLEOTIDE SEQUENCE [LARGE SCALE GENOMIC DNA]</scope>
    <source>
        <strain evidence="3 4">C5</strain>
    </source>
</reference>
<dbReference type="PANTHER" id="PTHR21581:SF11">
    <property type="entry name" value="D-ALANYL-D-ALANINE CARBOXYPEPTIDASE DACA"/>
    <property type="match status" value="1"/>
</dbReference>
<dbReference type="SUPFAM" id="SSF56601">
    <property type="entry name" value="beta-lactamase/transpeptidase-like"/>
    <property type="match status" value="1"/>
</dbReference>
<dbReference type="InterPro" id="IPR012338">
    <property type="entry name" value="Beta-lactam/transpept-like"/>
</dbReference>
<evidence type="ECO:0000313" key="3">
    <source>
        <dbReference type="EMBL" id="MYV16946.1"/>
    </source>
</evidence>
<evidence type="ECO:0000313" key="4">
    <source>
        <dbReference type="Proteomes" id="UP000449209"/>
    </source>
</evidence>
<dbReference type="Proteomes" id="UP000449209">
    <property type="component" value="Unassembled WGS sequence"/>
</dbReference>
<dbReference type="Gene3D" id="3.40.710.10">
    <property type="entry name" value="DD-peptidase/beta-lactamase superfamily"/>
    <property type="match status" value="1"/>
</dbReference>
<keyword evidence="3" id="KW-0378">Hydrolase</keyword>
<dbReference type="Pfam" id="PF00768">
    <property type="entry name" value="Peptidase_S11"/>
    <property type="match status" value="1"/>
</dbReference>
<dbReference type="GO" id="GO:0009002">
    <property type="term" value="F:serine-type D-Ala-D-Ala carboxypeptidase activity"/>
    <property type="evidence" value="ECO:0007669"/>
    <property type="project" value="InterPro"/>
</dbReference>
<comment type="caution">
    <text evidence="3">The sequence shown here is derived from an EMBL/GenBank/DDBJ whole genome shotgun (WGS) entry which is preliminary data.</text>
</comment>
<gene>
    <name evidence="3" type="ORF">GB993_05395</name>
</gene>
<dbReference type="RefSeq" id="WP_161003365.1">
    <property type="nucleotide sequence ID" value="NZ_WEZQ01000005.1"/>
</dbReference>
<dbReference type="AlphaFoldDB" id="A0A6N9I3H2"/>
<protein>
    <submittedName>
        <fullName evidence="3">Serine hydrolase</fullName>
    </submittedName>
</protein>
<feature type="signal peptide" evidence="1">
    <location>
        <begin position="1"/>
        <end position="27"/>
    </location>
</feature>
<evidence type="ECO:0000259" key="2">
    <source>
        <dbReference type="Pfam" id="PF00768"/>
    </source>
</evidence>
<dbReference type="EMBL" id="WEZQ01000005">
    <property type="protein sequence ID" value="MYV16946.1"/>
    <property type="molecule type" value="Genomic_DNA"/>
</dbReference>
<keyword evidence="1" id="KW-0732">Signal</keyword>
<dbReference type="InterPro" id="IPR001967">
    <property type="entry name" value="Peptidase_S11_N"/>
</dbReference>
<organism evidence="3 4">
    <name type="scientific">Furfurilactobacillus milii</name>
    <dbReference type="NCBI Taxonomy" id="2888272"/>
    <lineage>
        <taxon>Bacteria</taxon>
        <taxon>Bacillati</taxon>
        <taxon>Bacillota</taxon>
        <taxon>Bacilli</taxon>
        <taxon>Lactobacillales</taxon>
        <taxon>Lactobacillaceae</taxon>
        <taxon>Furfurilactobacillus</taxon>
    </lineage>
</organism>
<proteinExistence type="predicted"/>
<dbReference type="GO" id="GO:0006508">
    <property type="term" value="P:proteolysis"/>
    <property type="evidence" value="ECO:0007669"/>
    <property type="project" value="InterPro"/>
</dbReference>
<dbReference type="OrthoDB" id="9791132at2"/>